<organism evidence="3 4">
    <name type="scientific">Thermobaculum terrenum (strain ATCC BAA-798 / CCMEE 7001 / YNP1)</name>
    <dbReference type="NCBI Taxonomy" id="525904"/>
    <lineage>
        <taxon>Bacteria</taxon>
        <taxon>Bacillati</taxon>
        <taxon>Chloroflexota</taxon>
        <taxon>Chloroflexia</taxon>
        <taxon>Candidatus Thermobaculales</taxon>
        <taxon>Candidatus Thermobaculaceae</taxon>
        <taxon>Thermobaculum</taxon>
    </lineage>
</organism>
<dbReference type="HOGENOM" id="CLU_038371_0_3_0"/>
<dbReference type="GO" id="GO:0008713">
    <property type="term" value="F:ADP-heptose-lipopolysaccharide heptosyltransferase activity"/>
    <property type="evidence" value="ECO:0007669"/>
    <property type="project" value="TreeGrafter"/>
</dbReference>
<keyword evidence="4" id="KW-1185">Reference proteome</keyword>
<proteinExistence type="predicted"/>
<accession>D1CDR4</accession>
<dbReference type="RefSeq" id="WP_012874105.1">
    <property type="nucleotide sequence ID" value="NC_013525.1"/>
</dbReference>
<dbReference type="OrthoDB" id="9783989at2"/>
<dbReference type="CDD" id="cd03789">
    <property type="entry name" value="GT9_LPS_heptosyltransferase"/>
    <property type="match status" value="1"/>
</dbReference>
<dbReference type="InterPro" id="IPR002201">
    <property type="entry name" value="Glyco_trans_9"/>
</dbReference>
<dbReference type="KEGG" id="ttr:Tter_0148"/>
<evidence type="ECO:0000313" key="3">
    <source>
        <dbReference type="EMBL" id="ACZ41070.1"/>
    </source>
</evidence>
<dbReference type="CAZy" id="GT9">
    <property type="family name" value="Glycosyltransferase Family 9"/>
</dbReference>
<dbReference type="STRING" id="525904.Tter_0148"/>
<evidence type="ECO:0000313" key="4">
    <source>
        <dbReference type="Proteomes" id="UP000000323"/>
    </source>
</evidence>
<reference evidence="4" key="1">
    <citation type="journal article" date="2010" name="Stand. Genomic Sci.">
        <title>Complete genome sequence of 'Thermobaculum terrenum' type strain (YNP1).</title>
        <authorList>
            <person name="Kiss H."/>
            <person name="Cleland D."/>
            <person name="Lapidus A."/>
            <person name="Lucas S."/>
            <person name="Glavina Del Rio T."/>
            <person name="Nolan M."/>
            <person name="Tice H."/>
            <person name="Han C."/>
            <person name="Goodwin L."/>
            <person name="Pitluck S."/>
            <person name="Liolios K."/>
            <person name="Ivanova N."/>
            <person name="Mavromatis K."/>
            <person name="Ovchinnikova G."/>
            <person name="Pati A."/>
            <person name="Chen A."/>
            <person name="Palaniappan K."/>
            <person name="Land M."/>
            <person name="Hauser L."/>
            <person name="Chang Y."/>
            <person name="Jeffries C."/>
            <person name="Lu M."/>
            <person name="Brettin T."/>
            <person name="Detter J."/>
            <person name="Goker M."/>
            <person name="Tindall B."/>
            <person name="Beck B."/>
            <person name="McDermott T."/>
            <person name="Woyke T."/>
            <person name="Bristow J."/>
            <person name="Eisen J."/>
            <person name="Markowitz V."/>
            <person name="Hugenholtz P."/>
            <person name="Kyrpides N."/>
            <person name="Klenk H."/>
            <person name="Cheng J."/>
        </authorList>
    </citation>
    <scope>NUCLEOTIDE SEQUENCE [LARGE SCALE GENOMIC DNA]</scope>
    <source>
        <strain evidence="4">ATCC BAA-798 / YNP1</strain>
    </source>
</reference>
<evidence type="ECO:0000256" key="2">
    <source>
        <dbReference type="ARBA" id="ARBA00022679"/>
    </source>
</evidence>
<keyword evidence="2 3" id="KW-0808">Transferase</keyword>
<dbReference type="PANTHER" id="PTHR30160">
    <property type="entry name" value="TETRAACYLDISACCHARIDE 4'-KINASE-RELATED"/>
    <property type="match status" value="1"/>
</dbReference>
<dbReference type="eggNOG" id="COG0859">
    <property type="taxonomic scope" value="Bacteria"/>
</dbReference>
<dbReference type="GO" id="GO:0009244">
    <property type="term" value="P:lipopolysaccharide core region biosynthetic process"/>
    <property type="evidence" value="ECO:0007669"/>
    <property type="project" value="TreeGrafter"/>
</dbReference>
<dbReference type="GO" id="GO:0005829">
    <property type="term" value="C:cytosol"/>
    <property type="evidence" value="ECO:0007669"/>
    <property type="project" value="TreeGrafter"/>
</dbReference>
<dbReference type="Gene3D" id="3.40.50.2000">
    <property type="entry name" value="Glycogen Phosphorylase B"/>
    <property type="match status" value="2"/>
</dbReference>
<evidence type="ECO:0000256" key="1">
    <source>
        <dbReference type="ARBA" id="ARBA00022676"/>
    </source>
</evidence>
<dbReference type="Proteomes" id="UP000000323">
    <property type="component" value="Chromosome 1"/>
</dbReference>
<keyword evidence="1" id="KW-0328">Glycosyltransferase</keyword>
<gene>
    <name evidence="3" type="ordered locus">Tter_0148</name>
</gene>
<dbReference type="EMBL" id="CP001825">
    <property type="protein sequence ID" value="ACZ41070.1"/>
    <property type="molecule type" value="Genomic_DNA"/>
</dbReference>
<name>D1CDR4_THET1</name>
<dbReference type="SUPFAM" id="SSF53756">
    <property type="entry name" value="UDP-Glycosyltransferase/glycogen phosphorylase"/>
    <property type="match status" value="1"/>
</dbReference>
<sequence>MSKWLNVKNLLAVRLDNIGDVVMTGPALRAIKENLPETKITMLLSPGGASAAPLLPWIDEVIAWKSLWQDLGDLPFDPARELELVEKLREHAFDGAIIFTSFSQDPHVPGYVCYLAGIPLRAGESKEFGGSVLTHELKSVPDNVHQVERNLRLIESLGFKVRDRSLKIFIDEEASLSAHEKLGSMGIRVDEGYVVIHPGASASARRYPVDRFAVIAQELTRKGIHVVVTGSDRERLLVEEIANAAPEVKTLVGVTSLSEYAAVLKMAKAVICNNTLPMHLSDALRVPVVVLFSGTDEESAWGPRDTRALLMRKPTPCHPCYLFKCPIGQPCLDIPAHEVSKAVLRIIS</sequence>
<protein>
    <submittedName>
        <fullName evidence="3">Glycosyl transferase family 9</fullName>
    </submittedName>
</protein>
<dbReference type="AlphaFoldDB" id="D1CDR4"/>
<dbReference type="InterPro" id="IPR051199">
    <property type="entry name" value="LPS_LOS_Heptosyltrfase"/>
</dbReference>
<dbReference type="Pfam" id="PF01075">
    <property type="entry name" value="Glyco_transf_9"/>
    <property type="match status" value="1"/>
</dbReference>